<dbReference type="InterPro" id="IPR002901">
    <property type="entry name" value="MGlyc_endo_b_GlcNAc-like_dom"/>
</dbReference>
<dbReference type="EMBL" id="CP001472">
    <property type="protein sequence ID" value="ACO31759.1"/>
    <property type="molecule type" value="Genomic_DNA"/>
</dbReference>
<evidence type="ECO:0000313" key="3">
    <source>
        <dbReference type="EMBL" id="ACO31759.1"/>
    </source>
</evidence>
<keyword evidence="4" id="KW-1185">Reference proteome</keyword>
<dbReference type="PRINTS" id="PR01002">
    <property type="entry name" value="FLGFLGJ"/>
</dbReference>
<dbReference type="eggNOG" id="COG1705">
    <property type="taxonomic scope" value="Bacteria"/>
</dbReference>
<evidence type="ECO:0000259" key="2">
    <source>
        <dbReference type="SMART" id="SM00047"/>
    </source>
</evidence>
<dbReference type="PANTHER" id="PTHR33308:SF9">
    <property type="entry name" value="PEPTIDOGLYCAN HYDROLASE FLGJ"/>
    <property type="match status" value="1"/>
</dbReference>
<dbReference type="AlphaFoldDB" id="C1FA13"/>
<dbReference type="STRING" id="240015.ACP_0393"/>
<reference evidence="3 4" key="1">
    <citation type="journal article" date="2009" name="Appl. Environ. Microbiol.">
        <title>Three genomes from the phylum Acidobacteria provide insight into the lifestyles of these microorganisms in soils.</title>
        <authorList>
            <person name="Ward N.L."/>
            <person name="Challacombe J.F."/>
            <person name="Janssen P.H."/>
            <person name="Henrissat B."/>
            <person name="Coutinho P.M."/>
            <person name="Wu M."/>
            <person name="Xie G."/>
            <person name="Haft D.H."/>
            <person name="Sait M."/>
            <person name="Badger J."/>
            <person name="Barabote R.D."/>
            <person name="Bradley B."/>
            <person name="Brettin T.S."/>
            <person name="Brinkac L.M."/>
            <person name="Bruce D."/>
            <person name="Creasy T."/>
            <person name="Daugherty S.C."/>
            <person name="Davidsen T.M."/>
            <person name="DeBoy R.T."/>
            <person name="Detter J.C."/>
            <person name="Dodson R.J."/>
            <person name="Durkin A.S."/>
            <person name="Ganapathy A."/>
            <person name="Gwinn-Giglio M."/>
            <person name="Han C.S."/>
            <person name="Khouri H."/>
            <person name="Kiss H."/>
            <person name="Kothari S.P."/>
            <person name="Madupu R."/>
            <person name="Nelson K.E."/>
            <person name="Nelson W.C."/>
            <person name="Paulsen I."/>
            <person name="Penn K."/>
            <person name="Ren Q."/>
            <person name="Rosovitz M.J."/>
            <person name="Selengut J.D."/>
            <person name="Shrivastava S."/>
            <person name="Sullivan S.A."/>
            <person name="Tapia R."/>
            <person name="Thompson L.S."/>
            <person name="Watkins K.L."/>
            <person name="Yang Q."/>
            <person name="Yu C."/>
            <person name="Zafar N."/>
            <person name="Zhou L."/>
            <person name="Kuske C.R."/>
        </authorList>
    </citation>
    <scope>NUCLEOTIDE SEQUENCE [LARGE SCALE GENOMIC DNA]</scope>
    <source>
        <strain evidence="4">ATCC 51196 / DSM 11244 / BCRC 80197 / JCM 7670 / NBRC 15755 / NCIMB 13165 / 161</strain>
    </source>
</reference>
<dbReference type="GO" id="GO:0004040">
    <property type="term" value="F:amidase activity"/>
    <property type="evidence" value="ECO:0007669"/>
    <property type="project" value="InterPro"/>
</dbReference>
<dbReference type="KEGG" id="aca:ACP_0393"/>
<evidence type="ECO:0000313" key="4">
    <source>
        <dbReference type="Proteomes" id="UP000002207"/>
    </source>
</evidence>
<dbReference type="HOGENOM" id="CLU_013771_0_0_0"/>
<dbReference type="SMART" id="SM00047">
    <property type="entry name" value="LYZ2"/>
    <property type="match status" value="1"/>
</dbReference>
<feature type="domain" description="Mannosyl-glycoprotein endo-beta-N-acetylglucosamidase-like" evidence="2">
    <location>
        <begin position="1"/>
        <end position="156"/>
    </location>
</feature>
<gene>
    <name evidence="3" type="ordered locus">ACP_0393</name>
</gene>
<name>C1FA13_ACIC5</name>
<dbReference type="Gene3D" id="4.10.80.30">
    <property type="entry name" value="DNA polymerase, domain 6"/>
    <property type="match status" value="1"/>
</dbReference>
<accession>C1FA13</accession>
<dbReference type="Pfam" id="PF01832">
    <property type="entry name" value="Glucosaminidase"/>
    <property type="match status" value="1"/>
</dbReference>
<proteinExistence type="predicted"/>
<keyword evidence="1" id="KW-0378">Hydrolase</keyword>
<organism evidence="3 4">
    <name type="scientific">Acidobacterium capsulatum (strain ATCC 51196 / DSM 11244 / BCRC 80197 / JCM 7670 / NBRC 15755 / NCIMB 13165 / 161)</name>
    <dbReference type="NCBI Taxonomy" id="240015"/>
    <lineage>
        <taxon>Bacteria</taxon>
        <taxon>Pseudomonadati</taxon>
        <taxon>Acidobacteriota</taxon>
        <taxon>Terriglobia</taxon>
        <taxon>Terriglobales</taxon>
        <taxon>Acidobacteriaceae</taxon>
        <taxon>Acidobacterium</taxon>
    </lineage>
</organism>
<dbReference type="CAZy" id="GH73">
    <property type="family name" value="Glycoside Hydrolase Family 73"/>
</dbReference>
<dbReference type="Proteomes" id="UP000002207">
    <property type="component" value="Chromosome"/>
</dbReference>
<dbReference type="OrthoDB" id="977752at2"/>
<dbReference type="InterPro" id="IPR051056">
    <property type="entry name" value="Glycosyl_Hydrolase_73"/>
</dbReference>
<sequence length="170" mass="18647">MNAQESDFLKLVVPAAQSAMRKYGVPASVTIAQAILESGWGKSSLARQCNNFFGIKAVASAQPGSYQEFPTSEFVDGRRVQEMARFAKYPTPAAGFEAHALLLSTAVRYRPFMAMCQVRKVGSACSELKTCGYSTNPDYDDLLFELIDEFDLQQYDIWPTPPAQAAEAVA</sequence>
<dbReference type="Gene3D" id="1.10.530.10">
    <property type="match status" value="1"/>
</dbReference>
<dbReference type="RefSeq" id="WP_012680789.1">
    <property type="nucleotide sequence ID" value="NC_012483.1"/>
</dbReference>
<evidence type="ECO:0000256" key="1">
    <source>
        <dbReference type="ARBA" id="ARBA00022801"/>
    </source>
</evidence>
<protein>
    <submittedName>
        <fullName evidence="3">Mannosyl-glycoprotein endo-beta-N-acetylglucosaminidase domain protein</fullName>
    </submittedName>
</protein>
<dbReference type="InParanoid" id="C1FA13"/>
<dbReference type="PANTHER" id="PTHR33308">
    <property type="entry name" value="PEPTIDOGLYCAN HYDROLASE FLGJ"/>
    <property type="match status" value="1"/>
</dbReference>